<dbReference type="RefSeq" id="WP_136460597.1">
    <property type="nucleotide sequence ID" value="NZ_SRSF01000014.1"/>
</dbReference>
<feature type="domain" description="Xylose isomerase-like TIM barrel" evidence="1">
    <location>
        <begin position="20"/>
        <end position="299"/>
    </location>
</feature>
<dbReference type="OrthoDB" id="9779184at2"/>
<dbReference type="InterPro" id="IPR050312">
    <property type="entry name" value="IolE/XylAMocC-like"/>
</dbReference>
<keyword evidence="3" id="KW-1185">Reference proteome</keyword>
<dbReference type="Gene3D" id="3.20.20.150">
    <property type="entry name" value="Divalent-metal-dependent TIM barrel enzymes"/>
    <property type="match status" value="1"/>
</dbReference>
<gene>
    <name evidence="2" type="ORF">E4021_17060</name>
</gene>
<organism evidence="2 3">
    <name type="scientific">Neolewinella litorea</name>
    <dbReference type="NCBI Taxonomy" id="2562452"/>
    <lineage>
        <taxon>Bacteria</taxon>
        <taxon>Pseudomonadati</taxon>
        <taxon>Bacteroidota</taxon>
        <taxon>Saprospiria</taxon>
        <taxon>Saprospirales</taxon>
        <taxon>Lewinellaceae</taxon>
        <taxon>Neolewinella</taxon>
    </lineage>
</organism>
<proteinExistence type="predicted"/>
<protein>
    <submittedName>
        <fullName evidence="2">Sugar phosphate isomerase/epimerase</fullName>
    </submittedName>
</protein>
<accession>A0A4S4N6Y4</accession>
<evidence type="ECO:0000313" key="3">
    <source>
        <dbReference type="Proteomes" id="UP000308528"/>
    </source>
</evidence>
<dbReference type="AlphaFoldDB" id="A0A4S4N6Y4"/>
<evidence type="ECO:0000313" key="2">
    <source>
        <dbReference type="EMBL" id="THH34904.1"/>
    </source>
</evidence>
<dbReference type="Pfam" id="PF01261">
    <property type="entry name" value="AP_endonuc_2"/>
    <property type="match status" value="1"/>
</dbReference>
<evidence type="ECO:0000259" key="1">
    <source>
        <dbReference type="Pfam" id="PF01261"/>
    </source>
</evidence>
<dbReference type="Proteomes" id="UP000308528">
    <property type="component" value="Unassembled WGS sequence"/>
</dbReference>
<dbReference type="PANTHER" id="PTHR12110:SF21">
    <property type="entry name" value="XYLOSE ISOMERASE-LIKE TIM BARREL DOMAIN-CONTAINING PROTEIN"/>
    <property type="match status" value="1"/>
</dbReference>
<comment type="caution">
    <text evidence="2">The sequence shown here is derived from an EMBL/GenBank/DDBJ whole genome shotgun (WGS) entry which is preliminary data.</text>
</comment>
<dbReference type="PANTHER" id="PTHR12110">
    <property type="entry name" value="HYDROXYPYRUVATE ISOMERASE"/>
    <property type="match status" value="1"/>
</dbReference>
<reference evidence="2 3" key="1">
    <citation type="submission" date="2019-04" db="EMBL/GenBank/DDBJ databases">
        <title>Lewinella litorea sp. nov., isolated from a marine sand.</title>
        <authorList>
            <person name="Yoon J.-H."/>
        </authorList>
    </citation>
    <scope>NUCLEOTIDE SEQUENCE [LARGE SCALE GENOMIC DNA]</scope>
    <source>
        <strain evidence="2 3">HSMS-39</strain>
    </source>
</reference>
<dbReference type="SUPFAM" id="SSF51658">
    <property type="entry name" value="Xylose isomerase-like"/>
    <property type="match status" value="1"/>
</dbReference>
<dbReference type="InterPro" id="IPR013022">
    <property type="entry name" value="Xyl_isomerase-like_TIM-brl"/>
</dbReference>
<dbReference type="InterPro" id="IPR036237">
    <property type="entry name" value="Xyl_isomerase-like_sf"/>
</dbReference>
<dbReference type="EMBL" id="SRSF01000014">
    <property type="protein sequence ID" value="THH34904.1"/>
    <property type="molecule type" value="Genomic_DNA"/>
</dbReference>
<dbReference type="GO" id="GO:0016853">
    <property type="term" value="F:isomerase activity"/>
    <property type="evidence" value="ECO:0007669"/>
    <property type="project" value="UniProtKB-KW"/>
</dbReference>
<keyword evidence="2" id="KW-0413">Isomerase</keyword>
<sequence>MQLGFVTAILPDYTLEEVLRTAADIGYDCVEAMCWPPGKAERRYAGVTHVDVSRLDEAGIAEIKSLQEKYGVFISSLGYYPNPLGGDTAGREAAVAHLHDLIDASAALGIGTVTTFVGRDKDRTIEAQWGDFLSTWRPLVDHAAVKDVRIGIENCPMRFTADEWPGGNNLAVSPAVWERMWTDIPSAQWGLNYDPSHLVLMQMDYTRPFRDYPDRMIHVHAKDLRIDREQLDRHGVFSHPGQWHTPKLPGLGDVDWGRFFGHLTDAGYDGPVCVEVEDRAYEGSEELRLRSLRQSHDYLRQFIV</sequence>
<name>A0A4S4N6Y4_9BACT</name>